<proteinExistence type="predicted"/>
<dbReference type="Pfam" id="PF07730">
    <property type="entry name" value="HisKA_3"/>
    <property type="match status" value="1"/>
</dbReference>
<feature type="domain" description="Signal transduction histidine kinase subgroup 3 dimerisation and phosphoacceptor" evidence="11">
    <location>
        <begin position="195"/>
        <end position="260"/>
    </location>
</feature>
<keyword evidence="6 12" id="KW-0418">Kinase</keyword>
<dbReference type="InterPro" id="IPR011712">
    <property type="entry name" value="Sig_transdc_His_kin_sub3_dim/P"/>
</dbReference>
<keyword evidence="9" id="KW-1133">Transmembrane helix</keyword>
<dbReference type="AlphaFoldDB" id="A0A975IPL8"/>
<dbReference type="EC" id="2.7.13.3" evidence="2"/>
<dbReference type="GO" id="GO:0016020">
    <property type="term" value="C:membrane"/>
    <property type="evidence" value="ECO:0007669"/>
    <property type="project" value="InterPro"/>
</dbReference>
<keyword evidence="13" id="KW-1185">Reference proteome</keyword>
<dbReference type="InterPro" id="IPR036890">
    <property type="entry name" value="HATPase_C_sf"/>
</dbReference>
<feature type="transmembrane region" description="Helical" evidence="9">
    <location>
        <begin position="20"/>
        <end position="38"/>
    </location>
</feature>
<dbReference type="GO" id="GO:0005524">
    <property type="term" value="F:ATP binding"/>
    <property type="evidence" value="ECO:0007669"/>
    <property type="project" value="UniProtKB-KW"/>
</dbReference>
<reference evidence="12" key="1">
    <citation type="submission" date="2021-03" db="EMBL/GenBank/DDBJ databases">
        <title>Agromyces archimandritus sp. nov., isolated from the cockroach Archimandrita tessellata.</title>
        <authorList>
            <person name="Guzman J."/>
            <person name="Ortuzar M."/>
            <person name="Poehlein A."/>
            <person name="Daniel R."/>
            <person name="Trujillo M."/>
            <person name="Vilcinskas A."/>
        </authorList>
    </citation>
    <scope>NUCLEOTIDE SEQUENCE</scope>
    <source>
        <strain evidence="12">G127AT</strain>
    </source>
</reference>
<dbReference type="InterPro" id="IPR050482">
    <property type="entry name" value="Sensor_HK_TwoCompSys"/>
</dbReference>
<evidence type="ECO:0000256" key="9">
    <source>
        <dbReference type="SAM" id="Phobius"/>
    </source>
</evidence>
<dbReference type="KEGG" id="aarc:G127AT_05985"/>
<dbReference type="EMBL" id="CP071696">
    <property type="protein sequence ID" value="QTX05752.1"/>
    <property type="molecule type" value="Genomic_DNA"/>
</dbReference>
<dbReference type="Gene3D" id="3.30.565.10">
    <property type="entry name" value="Histidine kinase-like ATPase, C-terminal domain"/>
    <property type="match status" value="1"/>
</dbReference>
<keyword evidence="3" id="KW-0597">Phosphoprotein</keyword>
<feature type="transmembrane region" description="Helical" evidence="9">
    <location>
        <begin position="98"/>
        <end position="115"/>
    </location>
</feature>
<dbReference type="Gene3D" id="1.20.5.1930">
    <property type="match status" value="1"/>
</dbReference>
<keyword evidence="9" id="KW-0812">Transmembrane</keyword>
<dbReference type="SUPFAM" id="SSF55874">
    <property type="entry name" value="ATPase domain of HSP90 chaperone/DNA topoisomerase II/histidine kinase"/>
    <property type="match status" value="1"/>
</dbReference>
<dbReference type="PANTHER" id="PTHR24421:SF10">
    <property type="entry name" value="NITRATE_NITRITE SENSOR PROTEIN NARQ"/>
    <property type="match status" value="1"/>
</dbReference>
<dbReference type="CDD" id="cd16917">
    <property type="entry name" value="HATPase_UhpB-NarQ-NarX-like"/>
    <property type="match status" value="1"/>
</dbReference>
<dbReference type="RefSeq" id="WP_210901035.1">
    <property type="nucleotide sequence ID" value="NZ_CP071696.1"/>
</dbReference>
<dbReference type="Proteomes" id="UP000671914">
    <property type="component" value="Chromosome"/>
</dbReference>
<comment type="catalytic activity">
    <reaction evidence="1">
        <text>ATP + protein L-histidine = ADP + protein N-phospho-L-histidine.</text>
        <dbReference type="EC" id="2.7.13.3"/>
    </reaction>
</comment>
<evidence type="ECO:0000259" key="11">
    <source>
        <dbReference type="Pfam" id="PF07730"/>
    </source>
</evidence>
<evidence type="ECO:0000313" key="13">
    <source>
        <dbReference type="Proteomes" id="UP000671914"/>
    </source>
</evidence>
<evidence type="ECO:0000256" key="2">
    <source>
        <dbReference type="ARBA" id="ARBA00012438"/>
    </source>
</evidence>
<organism evidence="12 13">
    <name type="scientific">Agromyces archimandritae</name>
    <dbReference type="NCBI Taxonomy" id="2781962"/>
    <lineage>
        <taxon>Bacteria</taxon>
        <taxon>Bacillati</taxon>
        <taxon>Actinomycetota</taxon>
        <taxon>Actinomycetes</taxon>
        <taxon>Micrococcales</taxon>
        <taxon>Microbacteriaceae</taxon>
        <taxon>Agromyces</taxon>
    </lineage>
</organism>
<gene>
    <name evidence="12" type="ORF">G127AT_05985</name>
</gene>
<feature type="transmembrane region" description="Helical" evidence="9">
    <location>
        <begin position="44"/>
        <end position="66"/>
    </location>
</feature>
<keyword evidence="9" id="KW-0472">Membrane</keyword>
<keyword evidence="5" id="KW-0547">Nucleotide-binding</keyword>
<evidence type="ECO:0000256" key="6">
    <source>
        <dbReference type="ARBA" id="ARBA00022777"/>
    </source>
</evidence>
<feature type="transmembrane region" description="Helical" evidence="9">
    <location>
        <begin position="122"/>
        <end position="140"/>
    </location>
</feature>
<evidence type="ECO:0000256" key="8">
    <source>
        <dbReference type="ARBA" id="ARBA00023012"/>
    </source>
</evidence>
<protein>
    <recommendedName>
        <fullName evidence="2">histidine kinase</fullName>
        <ecNumber evidence="2">2.7.13.3</ecNumber>
    </recommendedName>
</protein>
<evidence type="ECO:0000256" key="5">
    <source>
        <dbReference type="ARBA" id="ARBA00022741"/>
    </source>
</evidence>
<dbReference type="PANTHER" id="PTHR24421">
    <property type="entry name" value="NITRATE/NITRITE SENSOR PROTEIN NARX-RELATED"/>
    <property type="match status" value="1"/>
</dbReference>
<feature type="transmembrane region" description="Helical" evidence="9">
    <location>
        <begin position="73"/>
        <end position="92"/>
    </location>
</feature>
<sequence>MNENEAAAGRAPASTPERRFRARLLAAAVGVAVVLYAVSVPIGAAVYGVNVAAMFALALLTCGAIPLAVRMPWVAAVAASVSANVFTGLSAGSADAPWPWPVTTIIAAAAMLIVAGLTRPWWTGLGSWAIVALPLVPWGFRDAGAAADAIAAAAIALLALAAAIAIAARRTIARELFQEREHAAEIDERRVLVEERNRIARELHDVVAHGLSLIHVRATSAPYRVEGLPPEATAEFGEIAASARTALGEMRQLLAVLRSEETVAESAPQPGIPELDALIDSVESAGVPVERSIGAGLPDAGILSTTVYRIVQESLSNTVRHAPGAAASVDVDRRDGRITVRVVNGPAPQGDARVTARAERETGGGHGLIGMRERATALGGQVEYGETADGGFRVLAVLPAGERPDDEERP</sequence>
<dbReference type="GO" id="GO:0046983">
    <property type="term" value="F:protein dimerization activity"/>
    <property type="evidence" value="ECO:0007669"/>
    <property type="project" value="InterPro"/>
</dbReference>
<keyword evidence="7" id="KW-0067">ATP-binding</keyword>
<accession>A0A975IPL8</accession>
<feature type="transmembrane region" description="Helical" evidence="9">
    <location>
        <begin position="146"/>
        <end position="168"/>
    </location>
</feature>
<evidence type="ECO:0000256" key="3">
    <source>
        <dbReference type="ARBA" id="ARBA00022553"/>
    </source>
</evidence>
<evidence type="ECO:0000256" key="1">
    <source>
        <dbReference type="ARBA" id="ARBA00000085"/>
    </source>
</evidence>
<dbReference type="GO" id="GO:0000155">
    <property type="term" value="F:phosphorelay sensor kinase activity"/>
    <property type="evidence" value="ECO:0007669"/>
    <property type="project" value="InterPro"/>
</dbReference>
<evidence type="ECO:0000313" key="12">
    <source>
        <dbReference type="EMBL" id="QTX05752.1"/>
    </source>
</evidence>
<dbReference type="InterPro" id="IPR003594">
    <property type="entry name" value="HATPase_dom"/>
</dbReference>
<keyword evidence="4" id="KW-0808">Transferase</keyword>
<dbReference type="Pfam" id="PF02518">
    <property type="entry name" value="HATPase_c"/>
    <property type="match status" value="1"/>
</dbReference>
<name>A0A975IPL8_9MICO</name>
<feature type="domain" description="Histidine kinase/HSP90-like ATPase" evidence="10">
    <location>
        <begin position="305"/>
        <end position="400"/>
    </location>
</feature>
<evidence type="ECO:0000256" key="4">
    <source>
        <dbReference type="ARBA" id="ARBA00022679"/>
    </source>
</evidence>
<evidence type="ECO:0000256" key="7">
    <source>
        <dbReference type="ARBA" id="ARBA00022840"/>
    </source>
</evidence>
<keyword evidence="8" id="KW-0902">Two-component regulatory system</keyword>
<evidence type="ECO:0000259" key="10">
    <source>
        <dbReference type="Pfam" id="PF02518"/>
    </source>
</evidence>